<dbReference type="EMBL" id="JABEQM010000006">
    <property type="protein sequence ID" value="MBB2201649.1"/>
    <property type="molecule type" value="Genomic_DNA"/>
</dbReference>
<evidence type="ECO:0000313" key="2">
    <source>
        <dbReference type="Proteomes" id="UP000578030"/>
    </source>
</evidence>
<dbReference type="Proteomes" id="UP000578030">
    <property type="component" value="Unassembled WGS sequence"/>
</dbReference>
<dbReference type="PANTHER" id="PTHR35894:SF1">
    <property type="entry name" value="PHOSPHORIBULOKINASE _ URIDINE KINASE FAMILY"/>
    <property type="match status" value="1"/>
</dbReference>
<reference evidence="1 2" key="1">
    <citation type="submission" date="2020-04" db="EMBL/GenBank/DDBJ databases">
        <title>Description of novel Gluconacetobacter.</title>
        <authorList>
            <person name="Sombolestani A."/>
        </authorList>
    </citation>
    <scope>NUCLEOTIDE SEQUENCE [LARGE SCALE GENOMIC DNA]</scope>
    <source>
        <strain evidence="1 2">LMG 27802</strain>
    </source>
</reference>
<protein>
    <submittedName>
        <fullName evidence="1">AAA family ATPase</fullName>
    </submittedName>
</protein>
<keyword evidence="2" id="KW-1185">Reference proteome</keyword>
<proteinExistence type="predicted"/>
<comment type="caution">
    <text evidence="1">The sequence shown here is derived from an EMBL/GenBank/DDBJ whole genome shotgun (WGS) entry which is preliminary data.</text>
</comment>
<evidence type="ECO:0000313" key="1">
    <source>
        <dbReference type="EMBL" id="MBB2201649.1"/>
    </source>
</evidence>
<dbReference type="SUPFAM" id="SSF52540">
    <property type="entry name" value="P-loop containing nucleoside triphosphate hydrolases"/>
    <property type="match status" value="1"/>
</dbReference>
<dbReference type="InterPro" id="IPR027417">
    <property type="entry name" value="P-loop_NTPase"/>
</dbReference>
<dbReference type="Gene3D" id="3.40.50.300">
    <property type="entry name" value="P-loop containing nucleotide triphosphate hydrolases"/>
    <property type="match status" value="1"/>
</dbReference>
<dbReference type="InterPro" id="IPR008868">
    <property type="entry name" value="TniB"/>
</dbReference>
<dbReference type="RefSeq" id="WP_182957749.1">
    <property type="nucleotide sequence ID" value="NZ_JABEQM010000006.1"/>
</dbReference>
<gene>
    <name evidence="1" type="ORF">HLH28_08690</name>
</gene>
<name>A0A7W4K780_9PROT</name>
<dbReference type="Pfam" id="PF05621">
    <property type="entry name" value="TniB"/>
    <property type="match status" value="1"/>
</dbReference>
<dbReference type="InterPro" id="IPR052026">
    <property type="entry name" value="ExeA_AAA_ATPase_DNA-bind"/>
</dbReference>
<sequence>MSADQDKELHHLAPSTRNVLDLTVEERVWFAREDRWIGYSAANAALAAMADLVRRPRTTTSPAMLLLGRPGNGKTTILERFASQFQPRTTQNGDLVVDVVRMAMPAGATEKDLWSELLQACQTCHRATDPAALLLRQAYAVLGTLEPRIIISDEINNLLSGSGVNQRLILGKLKDLTNRFRMHLILAGTQDAQAAVLSDEQLKRRLDRFELPKWTLNAEFLRLLRSLEKVLPLPAPSGLADQQAATLISLRTDGSIGSIARLVKEAAVLAIRNGRDRIDLDMLQSVRVETDDARNERARSL</sequence>
<accession>A0A7W4K780</accession>
<dbReference type="PANTHER" id="PTHR35894">
    <property type="entry name" value="GENERAL SECRETION PATHWAY PROTEIN A-RELATED"/>
    <property type="match status" value="1"/>
</dbReference>
<organism evidence="1 2">
    <name type="scientific">Gluconacetobacter tumulisoli</name>
    <dbReference type="NCBI Taxonomy" id="1286189"/>
    <lineage>
        <taxon>Bacteria</taxon>
        <taxon>Pseudomonadati</taxon>
        <taxon>Pseudomonadota</taxon>
        <taxon>Alphaproteobacteria</taxon>
        <taxon>Acetobacterales</taxon>
        <taxon>Acetobacteraceae</taxon>
        <taxon>Gluconacetobacter</taxon>
    </lineage>
</organism>
<dbReference type="AlphaFoldDB" id="A0A7W4K780"/>